<dbReference type="Gene3D" id="2.40.50.1020">
    <property type="entry name" value="LytTr DNA-binding domain"/>
    <property type="match status" value="1"/>
</dbReference>
<dbReference type="InterPro" id="IPR007492">
    <property type="entry name" value="LytTR_DNA-bd_dom"/>
</dbReference>
<dbReference type="InterPro" id="IPR001789">
    <property type="entry name" value="Sig_transdc_resp-reg_receiver"/>
</dbReference>
<dbReference type="Pfam" id="PF04397">
    <property type="entry name" value="LytTR"/>
    <property type="match status" value="1"/>
</dbReference>
<dbReference type="AlphaFoldDB" id="A0A512RN34"/>
<dbReference type="InterPro" id="IPR011006">
    <property type="entry name" value="CheY-like_superfamily"/>
</dbReference>
<name>A0A512RN34_9BACT</name>
<dbReference type="GO" id="GO:0003677">
    <property type="term" value="F:DNA binding"/>
    <property type="evidence" value="ECO:0007669"/>
    <property type="project" value="UniProtKB-KW"/>
</dbReference>
<dbReference type="OrthoDB" id="9787344at2"/>
<dbReference type="PROSITE" id="PS50930">
    <property type="entry name" value="HTH_LYTTR"/>
    <property type="match status" value="1"/>
</dbReference>
<dbReference type="PANTHER" id="PTHR37299:SF1">
    <property type="entry name" value="STAGE 0 SPORULATION PROTEIN A HOMOLOG"/>
    <property type="match status" value="1"/>
</dbReference>
<dbReference type="Pfam" id="PF00072">
    <property type="entry name" value="Response_reg"/>
    <property type="match status" value="1"/>
</dbReference>
<dbReference type="EMBL" id="BKAU01000004">
    <property type="protein sequence ID" value="GEP97091.1"/>
    <property type="molecule type" value="Genomic_DNA"/>
</dbReference>
<dbReference type="GO" id="GO:0000156">
    <property type="term" value="F:phosphorelay response regulator activity"/>
    <property type="evidence" value="ECO:0007669"/>
    <property type="project" value="InterPro"/>
</dbReference>
<gene>
    <name evidence="4" type="ORF">CCY01nite_33510</name>
</gene>
<dbReference type="Gene3D" id="3.40.50.2300">
    <property type="match status" value="1"/>
</dbReference>
<dbReference type="InterPro" id="IPR046947">
    <property type="entry name" value="LytR-like"/>
</dbReference>
<keyword evidence="4" id="KW-0238">DNA-binding</keyword>
<keyword evidence="5" id="KW-1185">Reference proteome</keyword>
<keyword evidence="1" id="KW-0597">Phosphoprotein</keyword>
<dbReference type="PROSITE" id="PS50110">
    <property type="entry name" value="RESPONSE_REGULATORY"/>
    <property type="match status" value="1"/>
</dbReference>
<comment type="caution">
    <text evidence="4">The sequence shown here is derived from an EMBL/GenBank/DDBJ whole genome shotgun (WGS) entry which is preliminary data.</text>
</comment>
<evidence type="ECO:0000313" key="5">
    <source>
        <dbReference type="Proteomes" id="UP000321436"/>
    </source>
</evidence>
<dbReference type="SMART" id="SM00448">
    <property type="entry name" value="REC"/>
    <property type="match status" value="1"/>
</dbReference>
<proteinExistence type="predicted"/>
<feature type="domain" description="HTH LytTR-type" evidence="3">
    <location>
        <begin position="130"/>
        <end position="228"/>
    </location>
</feature>
<evidence type="ECO:0000259" key="2">
    <source>
        <dbReference type="PROSITE" id="PS50110"/>
    </source>
</evidence>
<dbReference type="RefSeq" id="WP_146864334.1">
    <property type="nucleotide sequence ID" value="NZ_BKAU01000004.1"/>
</dbReference>
<evidence type="ECO:0000256" key="1">
    <source>
        <dbReference type="PROSITE-ProRule" id="PRU00169"/>
    </source>
</evidence>
<dbReference type="Proteomes" id="UP000321436">
    <property type="component" value="Unassembled WGS sequence"/>
</dbReference>
<evidence type="ECO:0000313" key="4">
    <source>
        <dbReference type="EMBL" id="GEP97091.1"/>
    </source>
</evidence>
<organism evidence="4 5">
    <name type="scientific">Chitinophaga cymbidii</name>
    <dbReference type="NCBI Taxonomy" id="1096750"/>
    <lineage>
        <taxon>Bacteria</taxon>
        <taxon>Pseudomonadati</taxon>
        <taxon>Bacteroidota</taxon>
        <taxon>Chitinophagia</taxon>
        <taxon>Chitinophagales</taxon>
        <taxon>Chitinophagaceae</taxon>
        <taxon>Chitinophaga</taxon>
    </lineage>
</organism>
<dbReference type="SUPFAM" id="SSF52172">
    <property type="entry name" value="CheY-like"/>
    <property type="match status" value="1"/>
</dbReference>
<feature type="domain" description="Response regulatory" evidence="2">
    <location>
        <begin position="6"/>
        <end position="117"/>
    </location>
</feature>
<protein>
    <submittedName>
        <fullName evidence="4">DNA-binding response regulator</fullName>
    </submittedName>
</protein>
<sequence>MSVVYQCLVVEDEPLAQQVLEKYIREHPCLELAGICGDAQEAQQFLAKQPVPLIFLDINLPRRSGISFLKGLYHPPHIIFTTAYPEYAVQGFELDAVDYLLKPFSYERFLKAVNKLLEKAGPTPAQPSSIFVKAGKKVYRVNLEDILYLEAVDDYVNVITPASQYLVHDTLKSMLEQLPASQFVRVHKSYIISKDHIVFLEGNYVRVGTKDIPVGLSYRDGLQQLTGAKKGR</sequence>
<accession>A0A512RN34</accession>
<dbReference type="PANTHER" id="PTHR37299">
    <property type="entry name" value="TRANSCRIPTIONAL REGULATOR-RELATED"/>
    <property type="match status" value="1"/>
</dbReference>
<reference evidence="4 5" key="1">
    <citation type="submission" date="2019-07" db="EMBL/GenBank/DDBJ databases">
        <title>Whole genome shotgun sequence of Chitinophaga cymbidii NBRC 109752.</title>
        <authorList>
            <person name="Hosoyama A."/>
            <person name="Uohara A."/>
            <person name="Ohji S."/>
            <person name="Ichikawa N."/>
        </authorList>
    </citation>
    <scope>NUCLEOTIDE SEQUENCE [LARGE SCALE GENOMIC DNA]</scope>
    <source>
        <strain evidence="4 5">NBRC 109752</strain>
    </source>
</reference>
<feature type="modified residue" description="4-aspartylphosphate" evidence="1">
    <location>
        <position position="57"/>
    </location>
</feature>
<evidence type="ECO:0000259" key="3">
    <source>
        <dbReference type="PROSITE" id="PS50930"/>
    </source>
</evidence>
<dbReference type="SMART" id="SM00850">
    <property type="entry name" value="LytTR"/>
    <property type="match status" value="1"/>
</dbReference>